<dbReference type="Proteomes" id="UP001177140">
    <property type="component" value="Unassembled WGS sequence"/>
</dbReference>
<dbReference type="InterPro" id="IPR036020">
    <property type="entry name" value="WW_dom_sf"/>
</dbReference>
<dbReference type="InterPro" id="IPR001202">
    <property type="entry name" value="WW_dom"/>
</dbReference>
<protein>
    <submittedName>
        <fullName evidence="1">Uncharacterized protein</fullName>
    </submittedName>
</protein>
<accession>A0AA41RWT2</accession>
<evidence type="ECO:0000313" key="2">
    <source>
        <dbReference type="Proteomes" id="UP001177140"/>
    </source>
</evidence>
<keyword evidence="2" id="KW-1185">Reference proteome</keyword>
<dbReference type="Gene3D" id="2.20.70.10">
    <property type="match status" value="1"/>
</dbReference>
<dbReference type="AlphaFoldDB" id="A0AA41RWT2"/>
<reference evidence="1" key="1">
    <citation type="submission" date="2022-03" db="EMBL/GenBank/DDBJ databases">
        <title>A functionally conserved STORR gene fusion in Papaver species that diverged 16.8 million years ago.</title>
        <authorList>
            <person name="Catania T."/>
        </authorList>
    </citation>
    <scope>NUCLEOTIDE SEQUENCE</scope>
    <source>
        <strain evidence="1">S-191538</strain>
    </source>
</reference>
<name>A0AA41RWT2_PAPNU</name>
<dbReference type="EMBL" id="JAJJMA010040587">
    <property type="protein sequence ID" value="MCL7025001.1"/>
    <property type="molecule type" value="Genomic_DNA"/>
</dbReference>
<sequence length="113" mass="12009">MILYSTSAALVVSTQIQKSPWSGNIPPGQTVSNSLATAAAVPGSSTTAATTPALAPIVGQVALPPCNWTEHTSPEGYKYHYNSVTSESRVTFSILFSLPCYFQLSFSDMVLHL</sequence>
<dbReference type="SUPFAM" id="SSF51045">
    <property type="entry name" value="WW domain"/>
    <property type="match status" value="1"/>
</dbReference>
<gene>
    <name evidence="1" type="ORF">MKW94_001220</name>
</gene>
<organism evidence="1 2">
    <name type="scientific">Papaver nudicaule</name>
    <name type="common">Iceland poppy</name>
    <dbReference type="NCBI Taxonomy" id="74823"/>
    <lineage>
        <taxon>Eukaryota</taxon>
        <taxon>Viridiplantae</taxon>
        <taxon>Streptophyta</taxon>
        <taxon>Embryophyta</taxon>
        <taxon>Tracheophyta</taxon>
        <taxon>Spermatophyta</taxon>
        <taxon>Magnoliopsida</taxon>
        <taxon>Ranunculales</taxon>
        <taxon>Papaveraceae</taxon>
        <taxon>Papaveroideae</taxon>
        <taxon>Papaver</taxon>
    </lineage>
</organism>
<dbReference type="CDD" id="cd00201">
    <property type="entry name" value="WW"/>
    <property type="match status" value="1"/>
</dbReference>
<comment type="caution">
    <text evidence="1">The sequence shown here is derived from an EMBL/GenBank/DDBJ whole genome shotgun (WGS) entry which is preliminary data.</text>
</comment>
<proteinExistence type="predicted"/>
<evidence type="ECO:0000313" key="1">
    <source>
        <dbReference type="EMBL" id="MCL7025001.1"/>
    </source>
</evidence>